<dbReference type="EMBL" id="JAPHNI010000086">
    <property type="protein sequence ID" value="KAJ8116619.1"/>
    <property type="molecule type" value="Genomic_DNA"/>
</dbReference>
<protein>
    <submittedName>
        <fullName evidence="1">Uncharacterized protein</fullName>
    </submittedName>
</protein>
<accession>A0ACC2INJ7</accession>
<comment type="caution">
    <text evidence="1">The sequence shown here is derived from an EMBL/GenBank/DDBJ whole genome shotgun (WGS) entry which is preliminary data.</text>
</comment>
<dbReference type="Proteomes" id="UP001153331">
    <property type="component" value="Unassembled WGS sequence"/>
</dbReference>
<name>A0ACC2INJ7_9PLEO</name>
<evidence type="ECO:0000313" key="2">
    <source>
        <dbReference type="Proteomes" id="UP001153331"/>
    </source>
</evidence>
<proteinExistence type="predicted"/>
<evidence type="ECO:0000313" key="1">
    <source>
        <dbReference type="EMBL" id="KAJ8116619.1"/>
    </source>
</evidence>
<organism evidence="1 2">
    <name type="scientific">Boeremia exigua</name>
    <dbReference type="NCBI Taxonomy" id="749465"/>
    <lineage>
        <taxon>Eukaryota</taxon>
        <taxon>Fungi</taxon>
        <taxon>Dikarya</taxon>
        <taxon>Ascomycota</taxon>
        <taxon>Pezizomycotina</taxon>
        <taxon>Dothideomycetes</taxon>
        <taxon>Pleosporomycetidae</taxon>
        <taxon>Pleosporales</taxon>
        <taxon>Pleosporineae</taxon>
        <taxon>Didymellaceae</taxon>
        <taxon>Boeremia</taxon>
    </lineage>
</organism>
<gene>
    <name evidence="1" type="ORF">OPT61_g1997</name>
</gene>
<keyword evidence="2" id="KW-1185">Reference proteome</keyword>
<reference evidence="1" key="1">
    <citation type="submission" date="2022-11" db="EMBL/GenBank/DDBJ databases">
        <title>Genome Sequence of Boeremia exigua.</title>
        <authorList>
            <person name="Buettner E."/>
        </authorList>
    </citation>
    <scope>NUCLEOTIDE SEQUENCE</scope>
    <source>
        <strain evidence="1">CU02</strain>
    </source>
</reference>
<sequence>MQSCTGAEKRVKRPDEKGESSAEARRKGDKRTAGEGSERARLFDTDWLLAWLGCSRLAPPRRAPDHAAALATDAETTAAMRRWRGIERLLARSCADRWRSAHSL</sequence>